<keyword evidence="9" id="KW-1185">Reference proteome</keyword>
<proteinExistence type="inferred from homology"/>
<feature type="binding site" evidence="7">
    <location>
        <position position="78"/>
    </location>
    <ligand>
        <name>substrate</name>
    </ligand>
</feature>
<feature type="binding site" evidence="7">
    <location>
        <position position="52"/>
    </location>
    <ligand>
        <name>substrate</name>
    </ligand>
</feature>
<sequence>MSLTRTLTHAVSGASCKIHDFGACLVSYKTGAGRECIFVSRDAKLDGSKAIRGGCPLVFPQFGQSGKYESMPQHGFLRVNFWKADESTMYDNELGAGITYTLDLKDVKQARGGKWDDNTTYDCSCFLHVKINSQSFSTILEIKNTGKNEFEFQTLLHTYYLVDGKAALDGSSCYVKGLEGYSCSDKVSRDEYMTGSDPIVIKGLTDHVYNPPTGKDVVNVTVGVGGGREISVKATGTVGEKSVQVSCVVWNPNKENAAGMSDFGDDQYHDMICVEPGILGNEILKAGESASLTQLTEIL</sequence>
<dbReference type="PROSITE" id="PS51257">
    <property type="entry name" value="PROKAR_LIPOPROTEIN"/>
    <property type="match status" value="1"/>
</dbReference>
<keyword evidence="4 5" id="KW-0413">Isomerase</keyword>
<evidence type="ECO:0000256" key="7">
    <source>
        <dbReference type="PIRSR" id="PIRSR016020-2"/>
    </source>
</evidence>
<comment type="catalytic activity">
    <reaction evidence="1">
        <text>alpha-D-glucose 6-phosphate = beta-D-glucose 6-phosphate</text>
        <dbReference type="Rhea" id="RHEA:16249"/>
        <dbReference type="ChEBI" id="CHEBI:58225"/>
        <dbReference type="ChEBI" id="CHEBI:58247"/>
        <dbReference type="EC" id="5.1.3.15"/>
    </reaction>
</comment>
<evidence type="ECO:0000256" key="3">
    <source>
        <dbReference type="ARBA" id="ARBA00012083"/>
    </source>
</evidence>
<evidence type="ECO:0000313" key="8">
    <source>
        <dbReference type="EMBL" id="OEU15787.1"/>
    </source>
</evidence>
<dbReference type="KEGG" id="fcy:FRACYDRAFT_209219"/>
<reference evidence="8 9" key="1">
    <citation type="submission" date="2016-09" db="EMBL/GenBank/DDBJ databases">
        <title>Extensive genetic diversity and differential bi-allelic expression allows diatom success in the polar Southern Ocean.</title>
        <authorList>
            <consortium name="DOE Joint Genome Institute"/>
            <person name="Mock T."/>
            <person name="Otillar R.P."/>
            <person name="Strauss J."/>
            <person name="Dupont C."/>
            <person name="Frickenhaus S."/>
            <person name="Maumus F."/>
            <person name="Mcmullan M."/>
            <person name="Sanges R."/>
            <person name="Schmutz J."/>
            <person name="Toseland A."/>
            <person name="Valas R."/>
            <person name="Veluchamy A."/>
            <person name="Ward B.J."/>
            <person name="Allen A."/>
            <person name="Barry K."/>
            <person name="Falciatore A."/>
            <person name="Ferrante M."/>
            <person name="Fortunato A.E."/>
            <person name="Gloeckner G."/>
            <person name="Gruber A."/>
            <person name="Hipkin R."/>
            <person name="Janech M."/>
            <person name="Kroth P."/>
            <person name="Leese F."/>
            <person name="Lindquist E."/>
            <person name="Lyon B.R."/>
            <person name="Martin J."/>
            <person name="Mayer C."/>
            <person name="Parker M."/>
            <person name="Quesneville H."/>
            <person name="Raymond J."/>
            <person name="Uhlig C."/>
            <person name="Valentin K.U."/>
            <person name="Worden A.Z."/>
            <person name="Armbrust E.V."/>
            <person name="Bowler C."/>
            <person name="Green B."/>
            <person name="Moulton V."/>
            <person name="Van Oosterhout C."/>
            <person name="Grigoriev I."/>
        </authorList>
    </citation>
    <scope>NUCLEOTIDE SEQUENCE [LARGE SCALE GENOMIC DNA]</scope>
    <source>
        <strain evidence="8 9">CCMP1102</strain>
    </source>
</reference>
<evidence type="ECO:0000256" key="1">
    <source>
        <dbReference type="ARBA" id="ARBA00001096"/>
    </source>
</evidence>
<feature type="binding site" evidence="7">
    <location>
        <position position="73"/>
    </location>
    <ligand>
        <name>substrate</name>
    </ligand>
</feature>
<dbReference type="Pfam" id="PF01263">
    <property type="entry name" value="Aldose_epim"/>
    <property type="match status" value="1"/>
</dbReference>
<feature type="active site" evidence="6">
    <location>
        <position position="275"/>
    </location>
</feature>
<evidence type="ECO:0000256" key="2">
    <source>
        <dbReference type="ARBA" id="ARBA00005866"/>
    </source>
</evidence>
<dbReference type="GO" id="GO:0005737">
    <property type="term" value="C:cytoplasm"/>
    <property type="evidence" value="ECO:0007669"/>
    <property type="project" value="TreeGrafter"/>
</dbReference>
<evidence type="ECO:0000256" key="4">
    <source>
        <dbReference type="ARBA" id="ARBA00023235"/>
    </source>
</evidence>
<dbReference type="InParanoid" id="A0A1E7FC97"/>
<dbReference type="EC" id="5.1.3.15" evidence="3 5"/>
<dbReference type="EMBL" id="KV784359">
    <property type="protein sequence ID" value="OEU15787.1"/>
    <property type="molecule type" value="Genomic_DNA"/>
</dbReference>
<dbReference type="InterPro" id="IPR011013">
    <property type="entry name" value="Gal_mutarotase_sf_dom"/>
</dbReference>
<gene>
    <name evidence="8" type="ORF">FRACYDRAFT_209219</name>
</gene>
<dbReference type="Proteomes" id="UP000095751">
    <property type="component" value="Unassembled WGS sequence"/>
</dbReference>
<dbReference type="PIRSF" id="PIRSF016020">
    <property type="entry name" value="PHexose_mutarotase"/>
    <property type="match status" value="1"/>
</dbReference>
<protein>
    <recommendedName>
        <fullName evidence="3 5">glucose-6-phosphate 1-epimerase</fullName>
        <ecNumber evidence="3 5">5.1.3.15</ecNumber>
    </recommendedName>
</protein>
<accession>A0A1E7FC97</accession>
<dbReference type="PANTHER" id="PTHR11122">
    <property type="entry name" value="APOSPORY-ASSOCIATED PROTEIN C-RELATED"/>
    <property type="match status" value="1"/>
</dbReference>
<dbReference type="SUPFAM" id="SSF74650">
    <property type="entry name" value="Galactose mutarotase-like"/>
    <property type="match status" value="1"/>
</dbReference>
<dbReference type="InterPro" id="IPR025532">
    <property type="entry name" value="G6P_1-epimerase"/>
</dbReference>
<evidence type="ECO:0000256" key="5">
    <source>
        <dbReference type="PIRNR" id="PIRNR016020"/>
    </source>
</evidence>
<name>A0A1E7FC97_9STRA</name>
<dbReference type="GO" id="GO:0047938">
    <property type="term" value="F:glucose-6-phosphate 1-epimerase activity"/>
    <property type="evidence" value="ECO:0007669"/>
    <property type="project" value="UniProtKB-UniRule"/>
</dbReference>
<dbReference type="OrthoDB" id="1659429at2759"/>
<dbReference type="Gene3D" id="2.70.98.10">
    <property type="match status" value="1"/>
</dbReference>
<evidence type="ECO:0000313" key="9">
    <source>
        <dbReference type="Proteomes" id="UP000095751"/>
    </source>
</evidence>
<dbReference type="InterPro" id="IPR008183">
    <property type="entry name" value="Aldose_1/G6P_1-epimerase"/>
</dbReference>
<dbReference type="AlphaFoldDB" id="A0A1E7FC97"/>
<dbReference type="GO" id="GO:0030246">
    <property type="term" value="F:carbohydrate binding"/>
    <property type="evidence" value="ECO:0007669"/>
    <property type="project" value="UniProtKB-UniRule"/>
</dbReference>
<dbReference type="InterPro" id="IPR014718">
    <property type="entry name" value="GH-type_carb-bd"/>
</dbReference>
<comment type="similarity">
    <text evidence="2 5">Belongs to the glucose-6-phosphate 1-epimerase family.</text>
</comment>
<evidence type="ECO:0000256" key="6">
    <source>
        <dbReference type="PIRSR" id="PIRSR016020-1"/>
    </source>
</evidence>
<organism evidence="8 9">
    <name type="scientific">Fragilariopsis cylindrus CCMP1102</name>
    <dbReference type="NCBI Taxonomy" id="635003"/>
    <lineage>
        <taxon>Eukaryota</taxon>
        <taxon>Sar</taxon>
        <taxon>Stramenopiles</taxon>
        <taxon>Ochrophyta</taxon>
        <taxon>Bacillariophyta</taxon>
        <taxon>Bacillariophyceae</taxon>
        <taxon>Bacillariophycidae</taxon>
        <taxon>Bacillariales</taxon>
        <taxon>Bacillariaceae</taxon>
        <taxon>Fragilariopsis</taxon>
    </lineage>
</organism>
<dbReference type="PANTHER" id="PTHR11122:SF13">
    <property type="entry name" value="GLUCOSE-6-PHOSPHATE 1-EPIMERASE"/>
    <property type="match status" value="1"/>
</dbReference>
<feature type="active site" evidence="6">
    <location>
        <position position="157"/>
    </location>
</feature>
<dbReference type="GO" id="GO:0005975">
    <property type="term" value="P:carbohydrate metabolic process"/>
    <property type="evidence" value="ECO:0007669"/>
    <property type="project" value="InterPro"/>
</dbReference>